<proteinExistence type="predicted"/>
<accession>A0AB37APT0</accession>
<sequence length="78" mass="8929">MDRESFSKHYFVVLNHEDQYSIWPASATLPAGWFEAGKRGTREECLEHIAQVWVDMRPRSLRDMTSISTADIADGSKV</sequence>
<feature type="domain" description="MbtH-like" evidence="1">
    <location>
        <begin position="1"/>
        <end position="51"/>
    </location>
</feature>
<evidence type="ECO:0000313" key="3">
    <source>
        <dbReference type="Proteomes" id="UP000237811"/>
    </source>
</evidence>
<dbReference type="SMART" id="SM00923">
    <property type="entry name" value="MbtH"/>
    <property type="match status" value="1"/>
</dbReference>
<dbReference type="EMBL" id="PVFR01000076">
    <property type="protein sequence ID" value="PRE42320.1"/>
    <property type="molecule type" value="Genomic_DNA"/>
</dbReference>
<evidence type="ECO:0000259" key="1">
    <source>
        <dbReference type="SMART" id="SM00923"/>
    </source>
</evidence>
<dbReference type="InterPro" id="IPR037407">
    <property type="entry name" value="MLP_fam"/>
</dbReference>
<dbReference type="GO" id="GO:0019290">
    <property type="term" value="P:siderophore biosynthetic process"/>
    <property type="evidence" value="ECO:0007669"/>
    <property type="project" value="TreeGrafter"/>
</dbReference>
<dbReference type="GO" id="GO:0005829">
    <property type="term" value="C:cytosol"/>
    <property type="evidence" value="ECO:0007669"/>
    <property type="project" value="TreeGrafter"/>
</dbReference>
<dbReference type="Pfam" id="PF03621">
    <property type="entry name" value="MbtH"/>
    <property type="match status" value="1"/>
</dbReference>
<dbReference type="Gene3D" id="3.90.820.10">
    <property type="entry name" value="Structural Genomics, Unknown Function 30-nov-00 1gh9 Mol_id"/>
    <property type="match status" value="1"/>
</dbReference>
<dbReference type="Proteomes" id="UP000237811">
    <property type="component" value="Unassembled WGS sequence"/>
</dbReference>
<dbReference type="PANTHER" id="PTHR38444:SF1">
    <property type="entry name" value="ENTEROBACTIN BIOSYNTHESIS PROTEIN YBDZ"/>
    <property type="match status" value="1"/>
</dbReference>
<dbReference type="AlphaFoldDB" id="A0AB37APT0"/>
<name>A0AB37APT0_9BURK</name>
<reference evidence="2 3" key="1">
    <citation type="submission" date="2018-03" db="EMBL/GenBank/DDBJ databases">
        <authorList>
            <person name="Nguyen K."/>
            <person name="Fouts D."/>
            <person name="Sutton G."/>
        </authorList>
    </citation>
    <scope>NUCLEOTIDE SEQUENCE [LARGE SCALE GENOMIC DNA]</scope>
    <source>
        <strain evidence="2 3">AU14328</strain>
    </source>
</reference>
<gene>
    <name evidence="2" type="ORF">C6P99_24750</name>
</gene>
<comment type="caution">
    <text evidence="2">The sequence shown here is derived from an EMBL/GenBank/DDBJ whole genome shotgun (WGS) entry which is preliminary data.</text>
</comment>
<dbReference type="PANTHER" id="PTHR38444">
    <property type="entry name" value="ENTEROBACTIN BIOSYNTHESIS PROTEIN YBDZ"/>
    <property type="match status" value="1"/>
</dbReference>
<evidence type="ECO:0000313" key="2">
    <source>
        <dbReference type="EMBL" id="PRE42320.1"/>
    </source>
</evidence>
<dbReference type="InterPro" id="IPR038020">
    <property type="entry name" value="MbtH-like_sf"/>
</dbReference>
<dbReference type="SUPFAM" id="SSF160582">
    <property type="entry name" value="MbtH-like"/>
    <property type="match status" value="1"/>
</dbReference>
<dbReference type="InterPro" id="IPR005153">
    <property type="entry name" value="MbtH-like_dom"/>
</dbReference>
<organism evidence="2 3">
    <name type="scientific">Burkholderia multivorans</name>
    <dbReference type="NCBI Taxonomy" id="87883"/>
    <lineage>
        <taxon>Bacteria</taxon>
        <taxon>Pseudomonadati</taxon>
        <taxon>Pseudomonadota</taxon>
        <taxon>Betaproteobacteria</taxon>
        <taxon>Burkholderiales</taxon>
        <taxon>Burkholderiaceae</taxon>
        <taxon>Burkholderia</taxon>
        <taxon>Burkholderia cepacia complex</taxon>
    </lineage>
</organism>
<protein>
    <submittedName>
        <fullName evidence="2">MbtH family protein</fullName>
    </submittedName>
</protein>